<proteinExistence type="predicted"/>
<accession>A0ABP1QM91</accession>
<evidence type="ECO:0000313" key="1">
    <source>
        <dbReference type="EMBL" id="CAL8108424.1"/>
    </source>
</evidence>
<comment type="caution">
    <text evidence="1">The sequence shown here is derived from an EMBL/GenBank/DDBJ whole genome shotgun (WGS) entry which is preliminary data.</text>
</comment>
<dbReference type="EMBL" id="CAXLJM020000040">
    <property type="protein sequence ID" value="CAL8108424.1"/>
    <property type="molecule type" value="Genomic_DNA"/>
</dbReference>
<name>A0ABP1QM91_9HEXA</name>
<organism evidence="1 2">
    <name type="scientific">Orchesella dallaii</name>
    <dbReference type="NCBI Taxonomy" id="48710"/>
    <lineage>
        <taxon>Eukaryota</taxon>
        <taxon>Metazoa</taxon>
        <taxon>Ecdysozoa</taxon>
        <taxon>Arthropoda</taxon>
        <taxon>Hexapoda</taxon>
        <taxon>Collembola</taxon>
        <taxon>Entomobryomorpha</taxon>
        <taxon>Entomobryoidea</taxon>
        <taxon>Orchesellidae</taxon>
        <taxon>Orchesellinae</taxon>
        <taxon>Orchesella</taxon>
    </lineage>
</organism>
<reference evidence="1 2" key="1">
    <citation type="submission" date="2024-08" db="EMBL/GenBank/DDBJ databases">
        <authorList>
            <person name="Cucini C."/>
            <person name="Frati F."/>
        </authorList>
    </citation>
    <scope>NUCLEOTIDE SEQUENCE [LARGE SCALE GENOMIC DNA]</scope>
</reference>
<gene>
    <name evidence="1" type="ORF">ODALV1_LOCUS12974</name>
</gene>
<dbReference type="Proteomes" id="UP001642540">
    <property type="component" value="Unassembled WGS sequence"/>
</dbReference>
<sequence>MFLRMDCRNGCPLGFLTLFIIFWINSSYGIPHHRNSMDKDHHTNEPVYNLQLSSAIPAPTTVVSSFHNDNNKEAKAKLPITFPMRHKRDTSPKTIPLPYMQYFLPPNAATEVQKYFLFLNSKPKPVWADDYDEDYDPPAIELVHGKKPGSIKSSVGDSSDGSATVWASEEPISINRHRVGKRSHSTPELFLREAAASSRTQPDPLFVRKLLARISNSRKIPQAKSDVDANSNYRPFSVGQLFEHSSKVDDDDGPVIHRLVL</sequence>
<evidence type="ECO:0000313" key="2">
    <source>
        <dbReference type="Proteomes" id="UP001642540"/>
    </source>
</evidence>
<protein>
    <submittedName>
        <fullName evidence="1">Uncharacterized protein</fullName>
    </submittedName>
</protein>
<keyword evidence="2" id="KW-1185">Reference proteome</keyword>